<dbReference type="EMBL" id="ML741852">
    <property type="protein sequence ID" value="KAE8322135.1"/>
    <property type="molecule type" value="Genomic_DNA"/>
</dbReference>
<sequence>MVMTFCIVCRTQLSLVFPAPLPTGLTLDYIVCSLFPDTLRTLKKKRKRAQDTKPIWGFIEIPIVRQR</sequence>
<evidence type="ECO:0000313" key="2">
    <source>
        <dbReference type="EMBL" id="KAE8322135.1"/>
    </source>
</evidence>
<organism evidence="2 3">
    <name type="scientific">Aspergillus sergii</name>
    <dbReference type="NCBI Taxonomy" id="1034303"/>
    <lineage>
        <taxon>Eukaryota</taxon>
        <taxon>Fungi</taxon>
        <taxon>Dikarya</taxon>
        <taxon>Ascomycota</taxon>
        <taxon>Pezizomycotina</taxon>
        <taxon>Eurotiomycetes</taxon>
        <taxon>Eurotiomycetidae</taxon>
        <taxon>Eurotiales</taxon>
        <taxon>Aspergillaceae</taxon>
        <taxon>Aspergillus</taxon>
        <taxon>Aspergillus subgen. Circumdati</taxon>
    </lineage>
</organism>
<gene>
    <name evidence="2" type="ORF">BDV39DRAFT_184384</name>
</gene>
<feature type="chain" id="PRO_5024893821" evidence="1">
    <location>
        <begin position="19"/>
        <end position="67"/>
    </location>
</feature>
<keyword evidence="1" id="KW-0732">Signal</keyword>
<dbReference type="AlphaFoldDB" id="A0A5N6WMN8"/>
<protein>
    <submittedName>
        <fullName evidence="2">Uncharacterized protein</fullName>
    </submittedName>
</protein>
<proteinExistence type="predicted"/>
<keyword evidence="3" id="KW-1185">Reference proteome</keyword>
<dbReference type="Proteomes" id="UP000325945">
    <property type="component" value="Unassembled WGS sequence"/>
</dbReference>
<evidence type="ECO:0000256" key="1">
    <source>
        <dbReference type="SAM" id="SignalP"/>
    </source>
</evidence>
<reference evidence="3" key="1">
    <citation type="submission" date="2019-04" db="EMBL/GenBank/DDBJ databases">
        <title>Friends and foes A comparative genomics studyof 23 Aspergillus species from section Flavi.</title>
        <authorList>
            <consortium name="DOE Joint Genome Institute"/>
            <person name="Kjaerbolling I."/>
            <person name="Vesth T."/>
            <person name="Frisvad J.C."/>
            <person name="Nybo J.L."/>
            <person name="Theobald S."/>
            <person name="Kildgaard S."/>
            <person name="Isbrandt T."/>
            <person name="Kuo A."/>
            <person name="Sato A."/>
            <person name="Lyhne E.K."/>
            <person name="Kogle M.E."/>
            <person name="Wiebenga A."/>
            <person name="Kun R.S."/>
            <person name="Lubbers R.J."/>
            <person name="Makela M.R."/>
            <person name="Barry K."/>
            <person name="Chovatia M."/>
            <person name="Clum A."/>
            <person name="Daum C."/>
            <person name="Haridas S."/>
            <person name="He G."/>
            <person name="LaButti K."/>
            <person name="Lipzen A."/>
            <person name="Mondo S."/>
            <person name="Riley R."/>
            <person name="Salamov A."/>
            <person name="Simmons B.A."/>
            <person name="Magnuson J.K."/>
            <person name="Henrissat B."/>
            <person name="Mortensen U.H."/>
            <person name="Larsen T.O."/>
            <person name="Devries R.P."/>
            <person name="Grigoriev I.V."/>
            <person name="Machida M."/>
            <person name="Baker S.E."/>
            <person name="Andersen M.R."/>
        </authorList>
    </citation>
    <scope>NUCLEOTIDE SEQUENCE [LARGE SCALE GENOMIC DNA]</scope>
    <source>
        <strain evidence="3">CBS 130017</strain>
    </source>
</reference>
<name>A0A5N6WMN8_9EURO</name>
<accession>A0A5N6WMN8</accession>
<feature type="signal peptide" evidence="1">
    <location>
        <begin position="1"/>
        <end position="18"/>
    </location>
</feature>
<evidence type="ECO:0000313" key="3">
    <source>
        <dbReference type="Proteomes" id="UP000325945"/>
    </source>
</evidence>